<gene>
    <name evidence="4" type="ORF">Q31a_64820</name>
</gene>
<sequence length="297" mass="34417">MIIARIEGGLGNQMFQYAYGQYLAQRHQTELRLDLRSYAAAPQHGFLLDRYSIEAQVADSSLLAQIPRKYRSTESMQTSKLAWLRPTKFPRHKESPFGFQAKHLRASDNRYLVGYWQSEQFFPGLEQRLCEEFTLAAPLSLRSQKVADKIAATNSIAIHLRRGDYLSNTSAAQLFHHVQLDYYLNAITDWAQTQQRPEVFVFSNDIPWCKENVQLPWPVHFVDHNGVETAYEDMALMQQAACNVIANSTFSWWAAWLNRRPGKNRLRPRDMVSPRNARRLSHPTHHMAHCPRHIPTL</sequence>
<proteinExistence type="predicted"/>
<dbReference type="KEGG" id="ahel:Q31a_64820"/>
<dbReference type="Proteomes" id="UP000318017">
    <property type="component" value="Chromosome"/>
</dbReference>
<feature type="region of interest" description="Disordered" evidence="3">
    <location>
        <begin position="267"/>
        <end position="287"/>
    </location>
</feature>
<evidence type="ECO:0000256" key="2">
    <source>
        <dbReference type="ARBA" id="ARBA00022679"/>
    </source>
</evidence>
<keyword evidence="1" id="KW-0328">Glycosyltransferase</keyword>
<evidence type="ECO:0000256" key="3">
    <source>
        <dbReference type="SAM" id="MobiDB-lite"/>
    </source>
</evidence>
<reference evidence="4 5" key="1">
    <citation type="submission" date="2019-02" db="EMBL/GenBank/DDBJ databases">
        <title>Deep-cultivation of Planctomycetes and their phenomic and genomic characterization uncovers novel biology.</title>
        <authorList>
            <person name="Wiegand S."/>
            <person name="Jogler M."/>
            <person name="Boedeker C."/>
            <person name="Pinto D."/>
            <person name="Vollmers J."/>
            <person name="Rivas-Marin E."/>
            <person name="Kohn T."/>
            <person name="Peeters S.H."/>
            <person name="Heuer A."/>
            <person name="Rast P."/>
            <person name="Oberbeckmann S."/>
            <person name="Bunk B."/>
            <person name="Jeske O."/>
            <person name="Meyerdierks A."/>
            <person name="Storesund J.E."/>
            <person name="Kallscheuer N."/>
            <person name="Luecker S."/>
            <person name="Lage O.M."/>
            <person name="Pohl T."/>
            <person name="Merkel B.J."/>
            <person name="Hornburger P."/>
            <person name="Mueller R.-W."/>
            <person name="Bruemmer F."/>
            <person name="Labrenz M."/>
            <person name="Spormann A.M."/>
            <person name="Op den Camp H."/>
            <person name="Overmann J."/>
            <person name="Amann R."/>
            <person name="Jetten M.S.M."/>
            <person name="Mascher T."/>
            <person name="Medema M.H."/>
            <person name="Devos D.P."/>
            <person name="Kaster A.-K."/>
            <person name="Ovreas L."/>
            <person name="Rohde M."/>
            <person name="Galperin M.Y."/>
            <person name="Jogler C."/>
        </authorList>
    </citation>
    <scope>NUCLEOTIDE SEQUENCE [LARGE SCALE GENOMIC DNA]</scope>
    <source>
        <strain evidence="4 5">Q31a</strain>
    </source>
</reference>
<organism evidence="4 5">
    <name type="scientific">Aureliella helgolandensis</name>
    <dbReference type="NCBI Taxonomy" id="2527968"/>
    <lineage>
        <taxon>Bacteria</taxon>
        <taxon>Pseudomonadati</taxon>
        <taxon>Planctomycetota</taxon>
        <taxon>Planctomycetia</taxon>
        <taxon>Pirellulales</taxon>
        <taxon>Pirellulaceae</taxon>
        <taxon>Aureliella</taxon>
    </lineage>
</organism>
<dbReference type="GO" id="GO:0008107">
    <property type="term" value="F:galactoside 2-alpha-L-fucosyltransferase activity"/>
    <property type="evidence" value="ECO:0007669"/>
    <property type="project" value="InterPro"/>
</dbReference>
<dbReference type="EMBL" id="CP036298">
    <property type="protein sequence ID" value="QDV28089.1"/>
    <property type="molecule type" value="Genomic_DNA"/>
</dbReference>
<evidence type="ECO:0000256" key="1">
    <source>
        <dbReference type="ARBA" id="ARBA00022676"/>
    </source>
</evidence>
<keyword evidence="2 4" id="KW-0808">Transferase</keyword>
<keyword evidence="5" id="KW-1185">Reference proteome</keyword>
<dbReference type="GO" id="GO:0005975">
    <property type="term" value="P:carbohydrate metabolic process"/>
    <property type="evidence" value="ECO:0007669"/>
    <property type="project" value="InterPro"/>
</dbReference>
<accession>A0A518GHL7</accession>
<evidence type="ECO:0000313" key="5">
    <source>
        <dbReference type="Proteomes" id="UP000318017"/>
    </source>
</evidence>
<dbReference type="OrthoDB" id="9794601at2"/>
<name>A0A518GHL7_9BACT</name>
<dbReference type="GO" id="GO:0016020">
    <property type="term" value="C:membrane"/>
    <property type="evidence" value="ECO:0007669"/>
    <property type="project" value="InterPro"/>
</dbReference>
<dbReference type="RefSeq" id="WP_145086491.1">
    <property type="nucleotide sequence ID" value="NZ_CP036298.1"/>
</dbReference>
<dbReference type="Pfam" id="PF01531">
    <property type="entry name" value="Glyco_transf_11"/>
    <property type="match status" value="1"/>
</dbReference>
<feature type="compositionally biased region" description="Basic residues" evidence="3">
    <location>
        <begin position="276"/>
        <end position="287"/>
    </location>
</feature>
<dbReference type="AlphaFoldDB" id="A0A518GHL7"/>
<dbReference type="CDD" id="cd11301">
    <property type="entry name" value="Fut1_Fut2_like"/>
    <property type="match status" value="1"/>
</dbReference>
<dbReference type="PANTHER" id="PTHR11927">
    <property type="entry name" value="GALACTOSIDE 2-L-FUCOSYLTRANSFERASE"/>
    <property type="match status" value="1"/>
</dbReference>
<dbReference type="InterPro" id="IPR002516">
    <property type="entry name" value="Glyco_trans_11"/>
</dbReference>
<evidence type="ECO:0000313" key="4">
    <source>
        <dbReference type="EMBL" id="QDV28089.1"/>
    </source>
</evidence>
<protein>
    <submittedName>
        <fullName evidence="4">Glycosyl transferase family 11</fullName>
    </submittedName>
</protein>
<dbReference type="PANTHER" id="PTHR11927:SF9">
    <property type="entry name" value="L-FUCOSYLTRANSFERASE"/>
    <property type="match status" value="1"/>
</dbReference>